<dbReference type="Gene3D" id="3.30.460.10">
    <property type="entry name" value="Beta Polymerase, domain 2"/>
    <property type="match status" value="1"/>
</dbReference>
<dbReference type="Gene3D" id="1.10.1410.10">
    <property type="match status" value="1"/>
</dbReference>
<comment type="catalytic activity">
    <reaction evidence="10">
        <text>RNA(n) + UTP = RNA(n)-3'-uridine ribonucleotide + diphosphate</text>
        <dbReference type="Rhea" id="RHEA:14785"/>
        <dbReference type="Rhea" id="RHEA-COMP:14527"/>
        <dbReference type="Rhea" id="RHEA-COMP:17348"/>
        <dbReference type="ChEBI" id="CHEBI:33019"/>
        <dbReference type="ChEBI" id="CHEBI:46398"/>
        <dbReference type="ChEBI" id="CHEBI:140395"/>
        <dbReference type="ChEBI" id="CHEBI:173116"/>
        <dbReference type="EC" id="2.7.7.52"/>
    </reaction>
</comment>
<name>A0A3B6NL52_WHEAT</name>
<accession>A0A3B6NL52</accession>
<evidence type="ECO:0000256" key="2">
    <source>
        <dbReference type="ARBA" id="ARBA00001946"/>
    </source>
</evidence>
<feature type="compositionally biased region" description="Pro residues" evidence="11">
    <location>
        <begin position="21"/>
        <end position="32"/>
    </location>
</feature>
<feature type="domain" description="Poly(A) RNA polymerase mitochondrial-like central palm" evidence="13">
    <location>
        <begin position="272"/>
        <end position="400"/>
    </location>
</feature>
<evidence type="ECO:0000256" key="7">
    <source>
        <dbReference type="ARBA" id="ARBA00022679"/>
    </source>
</evidence>
<dbReference type="GO" id="GO:0031123">
    <property type="term" value="P:RNA 3'-end processing"/>
    <property type="evidence" value="ECO:0000318"/>
    <property type="project" value="GO_Central"/>
</dbReference>
<feature type="region of interest" description="Disordered" evidence="11">
    <location>
        <begin position="224"/>
        <end position="249"/>
    </location>
</feature>
<dbReference type="FunFam" id="1.10.1410.10:FF:000018">
    <property type="entry name" value="Terminal uridylyltransferase cid1"/>
    <property type="match status" value="1"/>
</dbReference>
<dbReference type="AlphaFoldDB" id="A0A3B6NL52"/>
<dbReference type="GO" id="GO:0005737">
    <property type="term" value="C:cytoplasm"/>
    <property type="evidence" value="ECO:0007669"/>
    <property type="project" value="UniProtKB-SubCell"/>
</dbReference>
<dbReference type="InterPro" id="IPR043519">
    <property type="entry name" value="NT_sf"/>
</dbReference>
<feature type="compositionally biased region" description="Gly residues" evidence="11">
    <location>
        <begin position="180"/>
        <end position="194"/>
    </location>
</feature>
<dbReference type="Proteomes" id="UP000019116">
    <property type="component" value="Chromosome 6A"/>
</dbReference>
<dbReference type="CDD" id="cd05402">
    <property type="entry name" value="NT_PAP_TUTase"/>
    <property type="match status" value="1"/>
</dbReference>
<dbReference type="GO" id="GO:0000956">
    <property type="term" value="P:nuclear-transcribed mRNA catabolic process"/>
    <property type="evidence" value="ECO:0007669"/>
    <property type="project" value="UniProtKB-ARBA"/>
</dbReference>
<keyword evidence="15" id="KW-1185">Reference proteome</keyword>
<evidence type="ECO:0000256" key="5">
    <source>
        <dbReference type="ARBA" id="ARBA00012472"/>
    </source>
</evidence>
<feature type="compositionally biased region" description="Polar residues" evidence="11">
    <location>
        <begin position="231"/>
        <end position="248"/>
    </location>
</feature>
<dbReference type="Gramene" id="TraesCS6A03G0149700.1">
    <property type="protein sequence ID" value="TraesCS6A03G0149700.1.CDS"/>
    <property type="gene ID" value="TraesCS6A03G0149700"/>
</dbReference>
<dbReference type="InterPro" id="IPR002058">
    <property type="entry name" value="PAP_assoc"/>
</dbReference>
<sequence>MAGGDAKPLAGGAFLRFLLPAPKPEPTPPARLAPPHCLVAPAQPDPPPGALPDERLFIVAPTRPAWLPPQPRPQPQHPFSVPPARRVHPAAGAARNAGRFAAGRGGQARRRAGDFAGSRARAGPDRRKAGGGLAVKANGGEAGAGDRRAAAAARREKRVWVAVERKGASGGSDADDPAAVGGGYAGGDEAGGSVEGEEQLEPDDGDGRRLGEELEDSLLIAGDQECHDSDGGQQSSENTMSQSNQSRRLQIRTHTGWMECRHDIGTFAPGLLSIYESLKPSEDHMSKQSRLIDSLTKSVSKEWPNAQLHLYGSCANSFGTSHSDVDVCLEIDIGTGSEVELLLRLAEILRGDNFDSVEAITSARVPIVRMLDAGSGFSCDICINNLLAVANTKLLKDYAQIDGRLLQLASIVKHWAKLRGVNETYRGTLSSYAYVLMCISFLQLREPKILPCLQAMEPTYTMVVDDTECAYFDEVHQLHDFGAENKETVAELLWAFFHYWAFQHDYRKDVISIRMGKIISKKEKNWTTRIGNDRHLICIEDPFETGHDLGRIVDRQTIRIIREEFERAAAMLQHDDDPCSTLFEPYNYEN</sequence>
<dbReference type="PaxDb" id="4565-Traes_6AS_846C0A23B.1"/>
<evidence type="ECO:0000256" key="8">
    <source>
        <dbReference type="ARBA" id="ARBA00022723"/>
    </source>
</evidence>
<evidence type="ECO:0000313" key="15">
    <source>
        <dbReference type="Proteomes" id="UP000019116"/>
    </source>
</evidence>
<evidence type="ECO:0000259" key="12">
    <source>
        <dbReference type="Pfam" id="PF03828"/>
    </source>
</evidence>
<dbReference type="OMA" id="RFANDCP"/>
<dbReference type="Pfam" id="PF03828">
    <property type="entry name" value="PAP_assoc"/>
    <property type="match status" value="1"/>
</dbReference>
<evidence type="ECO:0000256" key="3">
    <source>
        <dbReference type="ARBA" id="ARBA00004496"/>
    </source>
</evidence>
<reference evidence="14" key="2">
    <citation type="submission" date="2018-10" db="UniProtKB">
        <authorList>
            <consortium name="EnsemblPlants"/>
        </authorList>
    </citation>
    <scope>IDENTIFICATION</scope>
</reference>
<evidence type="ECO:0000256" key="10">
    <source>
        <dbReference type="ARBA" id="ARBA00049105"/>
    </source>
</evidence>
<dbReference type="PANTHER" id="PTHR12271:SF53">
    <property type="entry name" value="RNA URIDYLYLTRANSFERASE"/>
    <property type="match status" value="1"/>
</dbReference>
<comment type="cofactor">
    <cofactor evidence="1">
        <name>Mn(2+)</name>
        <dbReference type="ChEBI" id="CHEBI:29035"/>
    </cofactor>
</comment>
<dbReference type="EC" id="2.7.7.52" evidence="5"/>
<protein>
    <recommendedName>
        <fullName evidence="5">RNA uridylyltransferase</fullName>
        <ecNumber evidence="5">2.7.7.52</ecNumber>
    </recommendedName>
</protein>
<feature type="compositionally biased region" description="Low complexity" evidence="11">
    <location>
        <begin position="90"/>
        <end position="102"/>
    </location>
</feature>
<comment type="cofactor">
    <cofactor evidence="2">
        <name>Mg(2+)</name>
        <dbReference type="ChEBI" id="CHEBI:18420"/>
    </cofactor>
</comment>
<evidence type="ECO:0000259" key="13">
    <source>
        <dbReference type="Pfam" id="PF22600"/>
    </source>
</evidence>
<dbReference type="STRING" id="4565.A0A3B6NL52"/>
<dbReference type="EnsemblPlants" id="TraesCS6A02G067000.1">
    <property type="protein sequence ID" value="TraesCS6A02G067000.1"/>
    <property type="gene ID" value="TraesCS6A02G067000"/>
</dbReference>
<feature type="region of interest" description="Disordered" evidence="11">
    <location>
        <begin position="19"/>
        <end position="210"/>
    </location>
</feature>
<dbReference type="Gramene" id="TraesCS6A02G067000.1">
    <property type="protein sequence ID" value="TraesCS6A02G067000.1"/>
    <property type="gene ID" value="TraesCS6A02G067000"/>
</dbReference>
<dbReference type="GO" id="GO:0046872">
    <property type="term" value="F:metal ion binding"/>
    <property type="evidence" value="ECO:0007669"/>
    <property type="project" value="UniProtKB-KW"/>
</dbReference>
<keyword evidence="8" id="KW-0479">Metal-binding</keyword>
<dbReference type="GO" id="GO:0050265">
    <property type="term" value="F:RNA uridylyltransferase activity"/>
    <property type="evidence" value="ECO:0000318"/>
    <property type="project" value="GO_Central"/>
</dbReference>
<dbReference type="GO" id="GO:0061157">
    <property type="term" value="P:mRNA destabilization"/>
    <property type="evidence" value="ECO:0007669"/>
    <property type="project" value="UniProtKB-ARBA"/>
</dbReference>
<evidence type="ECO:0000256" key="11">
    <source>
        <dbReference type="SAM" id="MobiDB-lite"/>
    </source>
</evidence>
<keyword evidence="7" id="KW-0808">Transferase</keyword>
<organism evidence="14">
    <name type="scientific">Triticum aestivum</name>
    <name type="common">Wheat</name>
    <dbReference type="NCBI Taxonomy" id="4565"/>
    <lineage>
        <taxon>Eukaryota</taxon>
        <taxon>Viridiplantae</taxon>
        <taxon>Streptophyta</taxon>
        <taxon>Embryophyta</taxon>
        <taxon>Tracheophyta</taxon>
        <taxon>Spermatophyta</taxon>
        <taxon>Magnoliopsida</taxon>
        <taxon>Liliopsida</taxon>
        <taxon>Poales</taxon>
        <taxon>Poaceae</taxon>
        <taxon>BOP clade</taxon>
        <taxon>Pooideae</taxon>
        <taxon>Triticodae</taxon>
        <taxon>Triticeae</taxon>
        <taxon>Triticinae</taxon>
        <taxon>Triticum</taxon>
    </lineage>
</organism>
<evidence type="ECO:0000256" key="1">
    <source>
        <dbReference type="ARBA" id="ARBA00001936"/>
    </source>
</evidence>
<evidence type="ECO:0000256" key="9">
    <source>
        <dbReference type="ARBA" id="ARBA00022842"/>
    </source>
</evidence>
<dbReference type="SMR" id="A0A3B6NL52"/>
<feature type="compositionally biased region" description="Pro residues" evidence="11">
    <location>
        <begin position="66"/>
        <end position="76"/>
    </location>
</feature>
<proteinExistence type="inferred from homology"/>
<keyword evidence="6" id="KW-0963">Cytoplasm</keyword>
<dbReference type="InterPro" id="IPR054708">
    <property type="entry name" value="MTPAP-like_central"/>
</dbReference>
<evidence type="ECO:0000313" key="14">
    <source>
        <dbReference type="EnsemblPlants" id="TraesCS6A02G067000.1"/>
    </source>
</evidence>
<feature type="domain" description="PAP-associated" evidence="12">
    <location>
        <begin position="489"/>
        <end position="547"/>
    </location>
</feature>
<keyword evidence="9" id="KW-0460">Magnesium</keyword>
<dbReference type="Pfam" id="PF22600">
    <property type="entry name" value="MTPAP-like_central"/>
    <property type="match status" value="1"/>
</dbReference>
<feature type="compositionally biased region" description="Acidic residues" evidence="11">
    <location>
        <begin position="195"/>
        <end position="204"/>
    </location>
</feature>
<comment type="subcellular location">
    <subcellularLocation>
        <location evidence="3">Cytoplasm</location>
    </subcellularLocation>
</comment>
<dbReference type="SUPFAM" id="SSF81631">
    <property type="entry name" value="PAP/OAS1 substrate-binding domain"/>
    <property type="match status" value="1"/>
</dbReference>
<evidence type="ECO:0000256" key="6">
    <source>
        <dbReference type="ARBA" id="ARBA00022490"/>
    </source>
</evidence>
<reference evidence="14" key="1">
    <citation type="submission" date="2018-08" db="EMBL/GenBank/DDBJ databases">
        <authorList>
            <person name="Rossello M."/>
        </authorList>
    </citation>
    <scope>NUCLEOTIDE SEQUENCE [LARGE SCALE GENOMIC DNA]</scope>
    <source>
        <strain evidence="14">cv. Chinese Spring</strain>
    </source>
</reference>
<dbReference type="SUPFAM" id="SSF81301">
    <property type="entry name" value="Nucleotidyltransferase"/>
    <property type="match status" value="1"/>
</dbReference>
<comment type="similarity">
    <text evidence="4">Belongs to the DNA polymerase type-B-like family.</text>
</comment>
<dbReference type="PANTHER" id="PTHR12271">
    <property type="entry name" value="POLY A POLYMERASE CID PAP -RELATED"/>
    <property type="match status" value="1"/>
</dbReference>
<dbReference type="GO" id="GO:0010628">
    <property type="term" value="P:positive regulation of gene expression"/>
    <property type="evidence" value="ECO:0007669"/>
    <property type="project" value="UniProtKB-ARBA"/>
</dbReference>
<dbReference type="FunFam" id="3.30.460.10:FF:000067">
    <property type="entry name" value="Terminal uridylyltransferase cid1"/>
    <property type="match status" value="1"/>
</dbReference>
<evidence type="ECO:0000256" key="4">
    <source>
        <dbReference type="ARBA" id="ARBA00008593"/>
    </source>
</evidence>